<feature type="signal peptide" evidence="2">
    <location>
        <begin position="1"/>
        <end position="26"/>
    </location>
</feature>
<keyword evidence="4" id="KW-1185">Reference proteome</keyword>
<evidence type="ECO:0000256" key="2">
    <source>
        <dbReference type="SAM" id="SignalP"/>
    </source>
</evidence>
<evidence type="ECO:0000313" key="3">
    <source>
        <dbReference type="EMBL" id="MEQ2371463.1"/>
    </source>
</evidence>
<keyword evidence="2" id="KW-0732">Signal</keyword>
<proteinExistence type="predicted"/>
<dbReference type="PROSITE" id="PS51257">
    <property type="entry name" value="PROKAR_LIPOPROTEIN"/>
    <property type="match status" value="1"/>
</dbReference>
<protein>
    <submittedName>
        <fullName evidence="3">Extracellular solute-binding protein</fullName>
    </submittedName>
</protein>
<dbReference type="InterPro" id="IPR050490">
    <property type="entry name" value="Bact_solute-bd_prot1"/>
</dbReference>
<dbReference type="Pfam" id="PF01547">
    <property type="entry name" value="SBP_bac_1"/>
    <property type="match status" value="1"/>
</dbReference>
<dbReference type="EMBL" id="JBBMEJ010000012">
    <property type="protein sequence ID" value="MEQ2371463.1"/>
    <property type="molecule type" value="Genomic_DNA"/>
</dbReference>
<comment type="caution">
    <text evidence="3">The sequence shown here is derived from an EMBL/GenBank/DDBJ whole genome shotgun (WGS) entry which is preliminary data.</text>
</comment>
<accession>A0ABV1BFQ5</accession>
<feature type="region of interest" description="Disordered" evidence="1">
    <location>
        <begin position="26"/>
        <end position="52"/>
    </location>
</feature>
<feature type="compositionally biased region" description="Basic and acidic residues" evidence="1">
    <location>
        <begin position="26"/>
        <end position="37"/>
    </location>
</feature>
<dbReference type="PANTHER" id="PTHR43649:SF12">
    <property type="entry name" value="DIACETYLCHITOBIOSE BINDING PROTEIN DASA"/>
    <property type="match status" value="1"/>
</dbReference>
<feature type="chain" id="PRO_5046396077" evidence="2">
    <location>
        <begin position="27"/>
        <end position="563"/>
    </location>
</feature>
<evidence type="ECO:0000313" key="4">
    <source>
        <dbReference type="Proteomes" id="UP001473063"/>
    </source>
</evidence>
<dbReference type="RefSeq" id="WP_349057012.1">
    <property type="nucleotide sequence ID" value="NZ_JBBMEJ010000012.1"/>
</dbReference>
<reference evidence="3 4" key="1">
    <citation type="submission" date="2024-03" db="EMBL/GenBank/DDBJ databases">
        <title>Human intestinal bacterial collection.</title>
        <authorList>
            <person name="Pauvert C."/>
            <person name="Hitch T.C.A."/>
            <person name="Clavel T."/>
        </authorList>
    </citation>
    <scope>NUCLEOTIDE SEQUENCE [LARGE SCALE GENOMIC DNA]</scope>
    <source>
        <strain evidence="3 4">CLA-JM-H16</strain>
    </source>
</reference>
<dbReference type="Proteomes" id="UP001473063">
    <property type="component" value="Unassembled WGS sequence"/>
</dbReference>
<dbReference type="PANTHER" id="PTHR43649">
    <property type="entry name" value="ARABINOSE-BINDING PROTEIN-RELATED"/>
    <property type="match status" value="1"/>
</dbReference>
<dbReference type="Gene3D" id="3.40.190.10">
    <property type="entry name" value="Periplasmic binding protein-like II"/>
    <property type="match status" value="2"/>
</dbReference>
<sequence>MRRLKLKTGMLLILSAVLFLTGCTSGEKKSQDTDTRTKTAQRQKAWKKAETSPWGKYPETVTYTLGQMKGTGNSNLPEGETYENNAYTRYLKKILNVQNKNIFMESEEGYDEALNILVKDRNLPDIFLVSDRETLEELVENDLIEDLTDVYKSCASDRIREMYEGYGDELLESGTFDGKLLALPETAIDHGPQLLWLRRDWIEQLGLTEPKTLEEAFSVIQAFQENRMGAEDGEEPVGLVCDPGLVGTISTSYSVDSVFESFGAYPQQWIRGKDGEIVYGSLTEETKTALAYLRELYKKGILDPDFALRAQNNIRDLVVNGKCGAFFGLWWAPNNPLMDQYRKDKNADWQPYYLLLDTKRTTEVYSTFRDTKYVVVRKGYEHPEIVMKILSVLFDYSRYEAEDADEMNSYFALNVDPTARPLMINVDYNEATYMVTRHIREALYGSKDCEDLSAIEQSYFDACKKYLQTDSPSVEEWAAYKSRISAVGLLVDADYHPPAKRYMGDGDSEIPQTLQQLEKKVFIQIIMGKKPVSYFDSFVKEWYRKGGESLTERVRGENLSLVE</sequence>
<dbReference type="SUPFAM" id="SSF53850">
    <property type="entry name" value="Periplasmic binding protein-like II"/>
    <property type="match status" value="1"/>
</dbReference>
<gene>
    <name evidence="3" type="ORF">WMO28_11020</name>
</gene>
<dbReference type="InterPro" id="IPR006059">
    <property type="entry name" value="SBP"/>
</dbReference>
<organism evidence="3 4">
    <name type="scientific">Blautia aquisgranensis</name>
    <dbReference type="NCBI Taxonomy" id="3133153"/>
    <lineage>
        <taxon>Bacteria</taxon>
        <taxon>Bacillati</taxon>
        <taxon>Bacillota</taxon>
        <taxon>Clostridia</taxon>
        <taxon>Lachnospirales</taxon>
        <taxon>Lachnospiraceae</taxon>
        <taxon>Blautia</taxon>
    </lineage>
</organism>
<evidence type="ECO:0000256" key="1">
    <source>
        <dbReference type="SAM" id="MobiDB-lite"/>
    </source>
</evidence>
<name>A0ABV1BFQ5_9FIRM</name>